<evidence type="ECO:0000256" key="4">
    <source>
        <dbReference type="SAM" id="Phobius"/>
    </source>
</evidence>
<comment type="similarity">
    <text evidence="1">Belongs to the glycosyltransferase 2 family.</text>
</comment>
<dbReference type="InterPro" id="IPR001173">
    <property type="entry name" value="Glyco_trans_2-like"/>
</dbReference>
<keyword evidence="3" id="KW-0808">Transferase</keyword>
<dbReference type="SUPFAM" id="SSF53448">
    <property type="entry name" value="Nucleotide-diphospho-sugar transferases"/>
    <property type="match status" value="1"/>
</dbReference>
<dbReference type="OrthoDB" id="9766299at2"/>
<gene>
    <name evidence="6" type="ORF">BSZ37_06730</name>
</gene>
<keyword evidence="4" id="KW-1133">Transmembrane helix</keyword>
<protein>
    <recommendedName>
        <fullName evidence="5">Glycosyltransferase 2-like domain-containing protein</fullName>
    </recommendedName>
</protein>
<dbReference type="Pfam" id="PF00535">
    <property type="entry name" value="Glycos_transf_2"/>
    <property type="match status" value="1"/>
</dbReference>
<organism evidence="6 7">
    <name type="scientific">Rubrivirga marina</name>
    <dbReference type="NCBI Taxonomy" id="1196024"/>
    <lineage>
        <taxon>Bacteria</taxon>
        <taxon>Pseudomonadati</taxon>
        <taxon>Rhodothermota</taxon>
        <taxon>Rhodothermia</taxon>
        <taxon>Rhodothermales</taxon>
        <taxon>Rubricoccaceae</taxon>
        <taxon>Rubrivirga</taxon>
    </lineage>
</organism>
<evidence type="ECO:0000259" key="5">
    <source>
        <dbReference type="Pfam" id="PF00535"/>
    </source>
</evidence>
<evidence type="ECO:0000313" key="6">
    <source>
        <dbReference type="EMBL" id="PAP76162.1"/>
    </source>
</evidence>
<feature type="transmembrane region" description="Helical" evidence="4">
    <location>
        <begin position="12"/>
        <end position="36"/>
    </location>
</feature>
<evidence type="ECO:0000256" key="3">
    <source>
        <dbReference type="ARBA" id="ARBA00022679"/>
    </source>
</evidence>
<keyword evidence="4" id="KW-0472">Membrane</keyword>
<dbReference type="Gene3D" id="3.90.550.10">
    <property type="entry name" value="Spore Coat Polysaccharide Biosynthesis Protein SpsA, Chain A"/>
    <property type="match status" value="1"/>
</dbReference>
<proteinExistence type="inferred from homology"/>
<keyword evidence="7" id="KW-1185">Reference proteome</keyword>
<sequence>MTPSLFHLVDWLVLGFVTLVVGHYLIGAGLALVALVQLRGRLASSSVEELASAATLPPITLLVPMYNEGVVAVEAVHALLGVEYPTKEVLVIDDGSTDDTVARLHEAFDLEEVVRPPMAEIEHAPVRTAYHSRTRPELWVLSKANGGGKADAVNAGLAYARTPLFCMLDGDSLLARDALLRAVRPFLDDARTVAVGGTVGIVNGSRVRHGRVEELRMPRSWLARFQVLEYVRAFSAARTAWDHIGALLIVSGAFGLFRRDAVVALGGLDDETVGEDMELVLRLHRTLREAGTPYRIGYAPDAVSWTECPETAAVLGRQRDRWHRGLAQILWRHKRMLFNPRYGKAGLLAFPAYVFVEFLGPVVEAIGYVGLVVLLALGMVDVPLALLLLALAVMLGVAQSVAAVALEQLAFRRYTRLRDVGMLLLLSVIENVGYRQLTVWWRLKGIVSYFRKQNAWGVMTRTGFQTS</sequence>
<evidence type="ECO:0000256" key="2">
    <source>
        <dbReference type="ARBA" id="ARBA00022676"/>
    </source>
</evidence>
<keyword evidence="4" id="KW-0812">Transmembrane</keyword>
<dbReference type="EMBL" id="MQWD01000001">
    <property type="protein sequence ID" value="PAP76162.1"/>
    <property type="molecule type" value="Genomic_DNA"/>
</dbReference>
<dbReference type="AlphaFoldDB" id="A0A271IY86"/>
<evidence type="ECO:0000256" key="1">
    <source>
        <dbReference type="ARBA" id="ARBA00006739"/>
    </source>
</evidence>
<feature type="transmembrane region" description="Helical" evidence="4">
    <location>
        <begin position="345"/>
        <end position="378"/>
    </location>
</feature>
<dbReference type="PANTHER" id="PTHR43630:SF1">
    <property type="entry name" value="POLY-BETA-1,6-N-ACETYL-D-GLUCOSAMINE SYNTHASE"/>
    <property type="match status" value="1"/>
</dbReference>
<dbReference type="RefSeq" id="WP_143537577.1">
    <property type="nucleotide sequence ID" value="NZ_MQWD01000001.1"/>
</dbReference>
<dbReference type="Proteomes" id="UP000216339">
    <property type="component" value="Unassembled WGS sequence"/>
</dbReference>
<comment type="caution">
    <text evidence="6">The sequence shown here is derived from an EMBL/GenBank/DDBJ whole genome shotgun (WGS) entry which is preliminary data.</text>
</comment>
<accession>A0A271IY86</accession>
<feature type="domain" description="Glycosyltransferase 2-like" evidence="5">
    <location>
        <begin position="61"/>
        <end position="224"/>
    </location>
</feature>
<feature type="transmembrane region" description="Helical" evidence="4">
    <location>
        <begin position="384"/>
        <end position="406"/>
    </location>
</feature>
<reference evidence="6 7" key="1">
    <citation type="submission" date="2016-11" db="EMBL/GenBank/DDBJ databases">
        <title>Study of marine rhodopsin-containing bacteria.</title>
        <authorList>
            <person name="Yoshizawa S."/>
            <person name="Kumagai Y."/>
            <person name="Kogure K."/>
        </authorList>
    </citation>
    <scope>NUCLEOTIDE SEQUENCE [LARGE SCALE GENOMIC DNA]</scope>
    <source>
        <strain evidence="6 7">SAORIC-28</strain>
    </source>
</reference>
<dbReference type="PANTHER" id="PTHR43630">
    <property type="entry name" value="POLY-BETA-1,6-N-ACETYL-D-GLUCOSAMINE SYNTHASE"/>
    <property type="match status" value="1"/>
</dbReference>
<keyword evidence="2" id="KW-0328">Glycosyltransferase</keyword>
<dbReference type="GO" id="GO:0016757">
    <property type="term" value="F:glycosyltransferase activity"/>
    <property type="evidence" value="ECO:0007669"/>
    <property type="project" value="UniProtKB-KW"/>
</dbReference>
<dbReference type="CDD" id="cd06423">
    <property type="entry name" value="CESA_like"/>
    <property type="match status" value="1"/>
</dbReference>
<name>A0A271IY86_9BACT</name>
<evidence type="ECO:0000313" key="7">
    <source>
        <dbReference type="Proteomes" id="UP000216339"/>
    </source>
</evidence>
<dbReference type="InterPro" id="IPR029044">
    <property type="entry name" value="Nucleotide-diphossugar_trans"/>
</dbReference>